<dbReference type="GO" id="GO:0080032">
    <property type="term" value="F:methyl jasmonate esterase activity"/>
    <property type="evidence" value="ECO:0007669"/>
    <property type="project" value="TreeGrafter"/>
</dbReference>
<dbReference type="Gramene" id="AUR62003831-RA">
    <property type="protein sequence ID" value="AUR62003831-RA:cds"/>
    <property type="gene ID" value="AUR62003831"/>
</dbReference>
<evidence type="ECO:0000313" key="3">
    <source>
        <dbReference type="EnsemblPlants" id="AUR62003831-RA:cds"/>
    </source>
</evidence>
<evidence type="ECO:0000259" key="1">
    <source>
        <dbReference type="Pfam" id="PF00561"/>
    </source>
</evidence>
<reference evidence="3" key="1">
    <citation type="journal article" date="2017" name="Nature">
        <title>The genome of Chenopodium quinoa.</title>
        <authorList>
            <person name="Jarvis D.E."/>
            <person name="Ho Y.S."/>
            <person name="Lightfoot D.J."/>
            <person name="Schmoeckel S.M."/>
            <person name="Li B."/>
            <person name="Borm T.J.A."/>
            <person name="Ohyanagi H."/>
            <person name="Mineta K."/>
            <person name="Michell C.T."/>
            <person name="Saber N."/>
            <person name="Kharbatia N.M."/>
            <person name="Rupper R.R."/>
            <person name="Sharp A.R."/>
            <person name="Dally N."/>
            <person name="Boughton B.A."/>
            <person name="Woo Y.H."/>
            <person name="Gao G."/>
            <person name="Schijlen E.G.W.M."/>
            <person name="Guo X."/>
            <person name="Momin A.A."/>
            <person name="Negrao S."/>
            <person name="Al-Babili S."/>
            <person name="Gehring C."/>
            <person name="Roessner U."/>
            <person name="Jung C."/>
            <person name="Murphy K."/>
            <person name="Arold S.T."/>
            <person name="Gojobori T."/>
            <person name="van der Linden C.G."/>
            <person name="van Loo E.N."/>
            <person name="Jellen E.N."/>
            <person name="Maughan P.J."/>
            <person name="Tester M."/>
        </authorList>
    </citation>
    <scope>NUCLEOTIDE SEQUENCE [LARGE SCALE GENOMIC DNA]</scope>
    <source>
        <strain evidence="3">cv. PI 614886</strain>
    </source>
</reference>
<dbReference type="Pfam" id="PF12697">
    <property type="entry name" value="Abhydrolase_6"/>
    <property type="match status" value="1"/>
</dbReference>
<dbReference type="Proteomes" id="UP000596660">
    <property type="component" value="Unplaced"/>
</dbReference>
<accession>A0A803KXS2</accession>
<evidence type="ECO:0000313" key="4">
    <source>
        <dbReference type="Proteomes" id="UP000596660"/>
    </source>
</evidence>
<reference evidence="3" key="2">
    <citation type="submission" date="2021-03" db="UniProtKB">
        <authorList>
            <consortium name="EnsemblPlants"/>
        </authorList>
    </citation>
    <scope>IDENTIFICATION</scope>
</reference>
<protein>
    <recommendedName>
        <fullName evidence="1 2">AB hydrolase-1 domain-containing protein</fullName>
    </recommendedName>
</protein>
<feature type="domain" description="AB hydrolase-1" evidence="1">
    <location>
        <begin position="3"/>
        <end position="242"/>
    </location>
</feature>
<dbReference type="InterPro" id="IPR045889">
    <property type="entry name" value="MES/HNL"/>
</dbReference>
<dbReference type="GO" id="GO:0080031">
    <property type="term" value="F:methyl salicylate esterase activity"/>
    <property type="evidence" value="ECO:0007669"/>
    <property type="project" value="TreeGrafter"/>
</dbReference>
<dbReference type="PANTHER" id="PTHR10992">
    <property type="entry name" value="METHYLESTERASE FAMILY MEMBER"/>
    <property type="match status" value="1"/>
</dbReference>
<dbReference type="InterPro" id="IPR000073">
    <property type="entry name" value="AB_hydrolase_1"/>
</dbReference>
<organism evidence="3 4">
    <name type="scientific">Chenopodium quinoa</name>
    <name type="common">Quinoa</name>
    <dbReference type="NCBI Taxonomy" id="63459"/>
    <lineage>
        <taxon>Eukaryota</taxon>
        <taxon>Viridiplantae</taxon>
        <taxon>Streptophyta</taxon>
        <taxon>Embryophyta</taxon>
        <taxon>Tracheophyta</taxon>
        <taxon>Spermatophyta</taxon>
        <taxon>Magnoliopsida</taxon>
        <taxon>eudicotyledons</taxon>
        <taxon>Gunneridae</taxon>
        <taxon>Pentapetalae</taxon>
        <taxon>Caryophyllales</taxon>
        <taxon>Chenopodiaceae</taxon>
        <taxon>Chenopodioideae</taxon>
        <taxon>Atripliceae</taxon>
        <taxon>Chenopodium</taxon>
    </lineage>
</organism>
<evidence type="ECO:0000259" key="2">
    <source>
        <dbReference type="Pfam" id="PF12697"/>
    </source>
</evidence>
<feature type="domain" description="AB hydrolase-1" evidence="2">
    <location>
        <begin position="271"/>
        <end position="450"/>
    </location>
</feature>
<dbReference type="OMA" id="SEWHRVT"/>
<dbReference type="EnsemblPlants" id="AUR62003831-RA">
    <property type="protein sequence ID" value="AUR62003831-RA:cds"/>
    <property type="gene ID" value="AUR62003831"/>
</dbReference>
<dbReference type="AlphaFoldDB" id="A0A803KXS2"/>
<name>A0A803KXS2_CHEQI</name>
<proteinExistence type="predicted"/>
<dbReference type="SUPFAM" id="SSF53474">
    <property type="entry name" value="alpha/beta-Hydrolases"/>
    <property type="match status" value="2"/>
</dbReference>
<dbReference type="InterPro" id="IPR029058">
    <property type="entry name" value="AB_hydrolase_fold"/>
</dbReference>
<dbReference type="Gene3D" id="3.40.50.1820">
    <property type="entry name" value="alpha/beta hydrolase"/>
    <property type="match status" value="2"/>
</dbReference>
<keyword evidence="4" id="KW-1185">Reference proteome</keyword>
<dbReference type="PANTHER" id="PTHR10992:SF943">
    <property type="entry name" value="METHYLESTERASE 10"/>
    <property type="match status" value="1"/>
</dbReference>
<sequence length="460" mass="51504">MKHFVLVHGTCHGAWCWYKQIPLLRQAGHQVTAVDLGGCGVHGRPLSEIVTIDDYVEPLMDVMRSIDPHDDGGDKKVVLVGHSFGGIAISMAMEKFPEKILVGVFLSAYMPNRSSPPLTLVQETFKRTPLEGFLDTTFRFDNGPEKAATHLVFGPKILSTKLYQNCQPEDIELAQKMVKLDGTFSEDLAKDSLFSEERFGRVKRVFVISEEDELVKTDFQNWIIENSPPHQVKSIPKADHMGAWCWYKLIPLLENAGHRVTALDMAASGANTKRIEDVILVGHSLGGMNIAFAMESFPQKISAAVFLAAVLPDTIHQPSYVLNKFAELIPEEAMYDTKFWTYGSPEEPLTATLFGPRFVQFLASLSPIEDYELAMSKQKPSSLFLPDLTKAKKFSNNGFESVRRIYVISKEDKILSEEFARWMIDNSGVQEVREVQGADHMTMLSKPQLLCDCLLDIASV</sequence>
<dbReference type="GO" id="GO:0080030">
    <property type="term" value="F:methyl indole-3-acetate esterase activity"/>
    <property type="evidence" value="ECO:0007669"/>
    <property type="project" value="TreeGrafter"/>
</dbReference>
<dbReference type="Pfam" id="PF00561">
    <property type="entry name" value="Abhydrolase_1"/>
    <property type="match status" value="1"/>
</dbReference>
<dbReference type="GO" id="GO:0009696">
    <property type="term" value="P:salicylic acid metabolic process"/>
    <property type="evidence" value="ECO:0007669"/>
    <property type="project" value="TreeGrafter"/>
</dbReference>
<dbReference type="GO" id="GO:0009694">
    <property type="term" value="P:jasmonic acid metabolic process"/>
    <property type="evidence" value="ECO:0007669"/>
    <property type="project" value="TreeGrafter"/>
</dbReference>
<dbReference type="FunFam" id="3.40.50.1820:FF:000051">
    <property type="entry name" value="(S)-hydroxynitrile lyase"/>
    <property type="match status" value="2"/>
</dbReference>